<keyword evidence="2 4" id="KW-0479">Metal-binding</keyword>
<dbReference type="RefSeq" id="WP_174470387.1">
    <property type="nucleotide sequence ID" value="NZ_JAGINN010000036.1"/>
</dbReference>
<dbReference type="Proteomes" id="UP000605086">
    <property type="component" value="Unassembled WGS sequence"/>
</dbReference>
<evidence type="ECO:0000256" key="3">
    <source>
        <dbReference type="ARBA" id="ARBA00023004"/>
    </source>
</evidence>
<feature type="chain" id="PRO_5045185830" evidence="5">
    <location>
        <begin position="26"/>
        <end position="141"/>
    </location>
</feature>
<dbReference type="Gene3D" id="1.10.760.10">
    <property type="entry name" value="Cytochrome c-like domain"/>
    <property type="match status" value="1"/>
</dbReference>
<dbReference type="PROSITE" id="PS51007">
    <property type="entry name" value="CYTC"/>
    <property type="match status" value="1"/>
</dbReference>
<protein>
    <submittedName>
        <fullName evidence="7">C-type cytochrome</fullName>
    </submittedName>
</protein>
<dbReference type="InterPro" id="IPR036909">
    <property type="entry name" value="Cyt_c-like_dom_sf"/>
</dbReference>
<dbReference type="InterPro" id="IPR009056">
    <property type="entry name" value="Cyt_c-like_dom"/>
</dbReference>
<evidence type="ECO:0000313" key="7">
    <source>
        <dbReference type="EMBL" id="NUA99070.1"/>
    </source>
</evidence>
<organism evidence="7 8">
    <name type="scientific">Azospirillum melinis</name>
    <dbReference type="NCBI Taxonomy" id="328839"/>
    <lineage>
        <taxon>Bacteria</taxon>
        <taxon>Pseudomonadati</taxon>
        <taxon>Pseudomonadota</taxon>
        <taxon>Alphaproteobacteria</taxon>
        <taxon>Rhodospirillales</taxon>
        <taxon>Azospirillaceae</taxon>
        <taxon>Azospirillum</taxon>
    </lineage>
</organism>
<feature type="domain" description="Cytochrome c" evidence="6">
    <location>
        <begin position="46"/>
        <end position="137"/>
    </location>
</feature>
<dbReference type="SUPFAM" id="SSF46626">
    <property type="entry name" value="Cytochrome c"/>
    <property type="match status" value="1"/>
</dbReference>
<comment type="caution">
    <text evidence="7">The sequence shown here is derived from an EMBL/GenBank/DDBJ whole genome shotgun (WGS) entry which is preliminary data.</text>
</comment>
<evidence type="ECO:0000256" key="5">
    <source>
        <dbReference type="SAM" id="SignalP"/>
    </source>
</evidence>
<name>A0ABX2K962_9PROT</name>
<proteinExistence type="predicted"/>
<evidence type="ECO:0000256" key="2">
    <source>
        <dbReference type="ARBA" id="ARBA00022723"/>
    </source>
</evidence>
<sequence>MFFGRSRRIAIVVFALAVASGAAGVALETMQEGNKAYRRAAEITGGDPHAGEEAVLRYGCGSCHTIPGIIRARGLVGPPLSGFGSRIYIAGVLANNPDNLVRWIQDPPSVSPRTAMPKLGVTDGDARDIAAYLYTLTEGNW</sequence>
<evidence type="ECO:0000259" key="6">
    <source>
        <dbReference type="PROSITE" id="PS51007"/>
    </source>
</evidence>
<evidence type="ECO:0000256" key="4">
    <source>
        <dbReference type="PROSITE-ProRule" id="PRU00433"/>
    </source>
</evidence>
<keyword evidence="8" id="KW-1185">Reference proteome</keyword>
<keyword evidence="1 4" id="KW-0349">Heme</keyword>
<keyword evidence="5" id="KW-0732">Signal</keyword>
<accession>A0ABX2K962</accession>
<evidence type="ECO:0000256" key="1">
    <source>
        <dbReference type="ARBA" id="ARBA00022617"/>
    </source>
</evidence>
<reference evidence="7 8" key="1">
    <citation type="submission" date="2019-10" db="EMBL/GenBank/DDBJ databases">
        <title>Genome sequence of Azospirillum melinis.</title>
        <authorList>
            <person name="Ambrosini A."/>
            <person name="Sant'Anna F.H."/>
            <person name="Cassan F.D."/>
            <person name="Souza E.M."/>
            <person name="Passaglia L.M.P."/>
        </authorList>
    </citation>
    <scope>NUCLEOTIDE SEQUENCE [LARGE SCALE GENOMIC DNA]</scope>
    <source>
        <strain evidence="7 8">TMCY0552</strain>
    </source>
</reference>
<evidence type="ECO:0000313" key="8">
    <source>
        <dbReference type="Proteomes" id="UP000605086"/>
    </source>
</evidence>
<keyword evidence="3 4" id="KW-0408">Iron</keyword>
<dbReference type="EMBL" id="WHOS01000006">
    <property type="protein sequence ID" value="NUA99070.1"/>
    <property type="molecule type" value="Genomic_DNA"/>
</dbReference>
<gene>
    <name evidence="7" type="ORF">GBZ48_07190</name>
</gene>
<feature type="signal peptide" evidence="5">
    <location>
        <begin position="1"/>
        <end position="25"/>
    </location>
</feature>